<dbReference type="InterPro" id="IPR036979">
    <property type="entry name" value="CM_dom_sf"/>
</dbReference>
<accession>A0A545TRI9</accession>
<dbReference type="GO" id="GO:0004106">
    <property type="term" value="F:chorismate mutase activity"/>
    <property type="evidence" value="ECO:0007669"/>
    <property type="project" value="UniProtKB-EC"/>
</dbReference>
<evidence type="ECO:0000256" key="2">
    <source>
        <dbReference type="ARBA" id="ARBA00023235"/>
    </source>
</evidence>
<comment type="caution">
    <text evidence="4">The sequence shown here is derived from an EMBL/GenBank/DDBJ whole genome shotgun (WGS) entry which is preliminary data.</text>
</comment>
<dbReference type="InterPro" id="IPR051331">
    <property type="entry name" value="Chorismate_mutase-related"/>
</dbReference>
<dbReference type="AlphaFoldDB" id="A0A545TRI9"/>
<reference evidence="4 5" key="1">
    <citation type="submission" date="2019-06" db="EMBL/GenBank/DDBJ databases">
        <title>Whole genome sequence for Rhodospirillaceae sp. R148.</title>
        <authorList>
            <person name="Wang G."/>
        </authorList>
    </citation>
    <scope>NUCLEOTIDE SEQUENCE [LARGE SCALE GENOMIC DNA]</scope>
    <source>
        <strain evidence="4 5">R148</strain>
    </source>
</reference>
<dbReference type="PANTHER" id="PTHR38041:SF1">
    <property type="entry name" value="CHORISMATE MUTASE"/>
    <property type="match status" value="1"/>
</dbReference>
<keyword evidence="2" id="KW-0413">Isomerase</keyword>
<evidence type="ECO:0000259" key="3">
    <source>
        <dbReference type="PROSITE" id="PS51168"/>
    </source>
</evidence>
<dbReference type="InterPro" id="IPR002701">
    <property type="entry name" value="CM_II_prokaryot"/>
</dbReference>
<dbReference type="EC" id="5.4.99.5" evidence="1"/>
<dbReference type="SMART" id="SM00830">
    <property type="entry name" value="CM_2"/>
    <property type="match status" value="1"/>
</dbReference>
<dbReference type="GO" id="GO:0046417">
    <property type="term" value="P:chorismate metabolic process"/>
    <property type="evidence" value="ECO:0007669"/>
    <property type="project" value="InterPro"/>
</dbReference>
<dbReference type="SUPFAM" id="SSF48600">
    <property type="entry name" value="Chorismate mutase II"/>
    <property type="match status" value="1"/>
</dbReference>
<sequence>MKLLQAHRRRIDELDDRIVRLFAERYGIIEEVAVIKAEHGIPSVLADRVTEVIERNAKYAEELGLDPDLVRRIYTLMVDEACAMEDRLMKKPA</sequence>
<evidence type="ECO:0000313" key="5">
    <source>
        <dbReference type="Proteomes" id="UP000315252"/>
    </source>
</evidence>
<dbReference type="Gene3D" id="1.20.59.10">
    <property type="entry name" value="Chorismate mutase"/>
    <property type="match status" value="1"/>
</dbReference>
<keyword evidence="5" id="KW-1185">Reference proteome</keyword>
<dbReference type="InterPro" id="IPR036263">
    <property type="entry name" value="Chorismate_II_sf"/>
</dbReference>
<feature type="domain" description="Chorismate mutase" evidence="3">
    <location>
        <begin position="1"/>
        <end position="89"/>
    </location>
</feature>
<dbReference type="Proteomes" id="UP000315252">
    <property type="component" value="Unassembled WGS sequence"/>
</dbReference>
<name>A0A545TRI9_9PROT</name>
<organism evidence="4 5">
    <name type="scientific">Denitrobaculum tricleocarpae</name>
    <dbReference type="NCBI Taxonomy" id="2591009"/>
    <lineage>
        <taxon>Bacteria</taxon>
        <taxon>Pseudomonadati</taxon>
        <taxon>Pseudomonadota</taxon>
        <taxon>Alphaproteobacteria</taxon>
        <taxon>Rhodospirillales</taxon>
        <taxon>Rhodospirillaceae</taxon>
        <taxon>Denitrobaculum</taxon>
    </lineage>
</organism>
<dbReference type="RefSeq" id="WP_142896921.1">
    <property type="nucleotide sequence ID" value="NZ_ML660055.1"/>
</dbReference>
<proteinExistence type="predicted"/>
<dbReference type="GO" id="GO:0009697">
    <property type="term" value="P:salicylic acid biosynthetic process"/>
    <property type="evidence" value="ECO:0007669"/>
    <property type="project" value="TreeGrafter"/>
</dbReference>
<protein>
    <recommendedName>
        <fullName evidence="1">chorismate mutase</fullName>
        <ecNumber evidence="1">5.4.99.5</ecNumber>
    </recommendedName>
</protein>
<evidence type="ECO:0000313" key="4">
    <source>
        <dbReference type="EMBL" id="TQV79741.1"/>
    </source>
</evidence>
<evidence type="ECO:0000256" key="1">
    <source>
        <dbReference type="ARBA" id="ARBA00012404"/>
    </source>
</evidence>
<gene>
    <name evidence="4" type="ORF">FKG95_13635</name>
</gene>
<dbReference type="OrthoDB" id="514491at2"/>
<dbReference type="PROSITE" id="PS51168">
    <property type="entry name" value="CHORISMATE_MUT_2"/>
    <property type="match status" value="1"/>
</dbReference>
<dbReference type="EMBL" id="VHSH01000004">
    <property type="protein sequence ID" value="TQV79741.1"/>
    <property type="molecule type" value="Genomic_DNA"/>
</dbReference>
<dbReference type="PANTHER" id="PTHR38041">
    <property type="entry name" value="CHORISMATE MUTASE"/>
    <property type="match status" value="1"/>
</dbReference>
<dbReference type="Pfam" id="PF01817">
    <property type="entry name" value="CM_2"/>
    <property type="match status" value="1"/>
</dbReference>